<protein>
    <recommendedName>
        <fullName evidence="3">Bacteriocin-type signal sequence</fullName>
    </recommendedName>
</protein>
<keyword evidence="2" id="KW-1185">Reference proteome</keyword>
<dbReference type="Proteomes" id="UP001610100">
    <property type="component" value="Unassembled WGS sequence"/>
</dbReference>
<evidence type="ECO:0000313" key="1">
    <source>
        <dbReference type="EMBL" id="MFH6770531.1"/>
    </source>
</evidence>
<dbReference type="RefSeq" id="WP_344738809.1">
    <property type="nucleotide sequence ID" value="NZ_BAABAY010000001.1"/>
</dbReference>
<comment type="caution">
    <text evidence="1">The sequence shown here is derived from an EMBL/GenBank/DDBJ whole genome shotgun (WGS) entry which is preliminary data.</text>
</comment>
<dbReference type="EMBL" id="JBAWKB010000001">
    <property type="protein sequence ID" value="MFH6770531.1"/>
    <property type="molecule type" value="Genomic_DNA"/>
</dbReference>
<organism evidence="1 2">
    <name type="scientific">Gaetbulibacter aestuarii</name>
    <dbReference type="NCBI Taxonomy" id="1502358"/>
    <lineage>
        <taxon>Bacteria</taxon>
        <taxon>Pseudomonadati</taxon>
        <taxon>Bacteroidota</taxon>
        <taxon>Flavobacteriia</taxon>
        <taxon>Flavobacteriales</taxon>
        <taxon>Flavobacteriaceae</taxon>
        <taxon>Gaetbulibacter</taxon>
    </lineage>
</organism>
<gene>
    <name evidence="1" type="ORF">V8G58_01195</name>
</gene>
<reference evidence="1 2" key="1">
    <citation type="submission" date="2024-02" db="EMBL/GenBank/DDBJ databases">
        <title>A Gaetbulibacter species isolated from tidal flats and genomic insights of their niches.</title>
        <authorList>
            <person name="Ye Y."/>
        </authorList>
    </citation>
    <scope>NUCLEOTIDE SEQUENCE [LARGE SCALE GENOMIC DNA]</scope>
    <source>
        <strain evidence="1 2">KYW382</strain>
    </source>
</reference>
<proteinExistence type="predicted"/>
<name>A0ABW7MUL7_9FLAO</name>
<accession>A0ABW7MUL7</accession>
<evidence type="ECO:0008006" key="3">
    <source>
        <dbReference type="Google" id="ProtNLM"/>
    </source>
</evidence>
<evidence type="ECO:0000313" key="2">
    <source>
        <dbReference type="Proteomes" id="UP001610100"/>
    </source>
</evidence>
<sequence>MKNLESFGVRDLNAKELNKINGGLFGFDVPFIDNAIDSAISFTAGVISYFSGENSTSPYPKQGCVG</sequence>